<evidence type="ECO:0000256" key="1">
    <source>
        <dbReference type="SAM" id="MobiDB-lite"/>
    </source>
</evidence>
<dbReference type="EMBL" id="MU855745">
    <property type="protein sequence ID" value="KAK3899754.1"/>
    <property type="molecule type" value="Genomic_DNA"/>
</dbReference>
<dbReference type="PANTHER" id="PTHR37535:SF3">
    <property type="entry name" value="FLUG DOMAIN-CONTAINING PROTEIN"/>
    <property type="match status" value="1"/>
</dbReference>
<keyword evidence="3" id="KW-1185">Reference proteome</keyword>
<dbReference type="AlphaFoldDB" id="A0AAN6MFU0"/>
<sequence length="412" mass="47727">MFAPFTPLTRRHRFVKTFKRQFSFDQIWLGLCRDDPDAKTVIRSYFRDYVESSQTTRPTLGEEEYEVVQTITCTRTPIDQWKNLVAEADNTVLRAMRRQDPNNHELWKLRWDRGEPKDRPVADISNWIRKDLAEMFKLMPESMLSFEKTETTADDLLMLLDTLWTQAKHVPCAPPVRVSIHWTLVLAGFGFRPGSLMKCLYKHIRLWVVRDPETGRTTPAADITVIHQKRFREDPRAQTGIINATVTFTVFPVPCQLLCLVTLIANQAIAAKAFKTPFGSLDEILDRPNLEHTDALELHWKDDMLDCEIFPMDYYMFWKVWHLLWMVSGNRGSVRPYSLRVGAGSSLDGIHTPFAKLTPCTQTNTRLSQVLLLRRCAPISWPTRRRSFSRDTSPYASAKRSCRSSSAQKQQE</sequence>
<feature type="region of interest" description="Disordered" evidence="1">
    <location>
        <begin position="385"/>
        <end position="412"/>
    </location>
</feature>
<evidence type="ECO:0000313" key="2">
    <source>
        <dbReference type="EMBL" id="KAK3899754.1"/>
    </source>
</evidence>
<proteinExistence type="predicted"/>
<protein>
    <submittedName>
        <fullName evidence="2">Uncharacterized protein</fullName>
    </submittedName>
</protein>
<comment type="caution">
    <text evidence="2">The sequence shown here is derived from an EMBL/GenBank/DDBJ whole genome shotgun (WGS) entry which is preliminary data.</text>
</comment>
<dbReference type="InterPro" id="IPR021842">
    <property type="entry name" value="DUF3435"/>
</dbReference>
<feature type="compositionally biased region" description="Low complexity" evidence="1">
    <location>
        <begin position="396"/>
        <end position="412"/>
    </location>
</feature>
<accession>A0AAN6MFU0</accession>
<evidence type="ECO:0000313" key="3">
    <source>
        <dbReference type="Proteomes" id="UP001303889"/>
    </source>
</evidence>
<dbReference type="Proteomes" id="UP001303889">
    <property type="component" value="Unassembled WGS sequence"/>
</dbReference>
<reference evidence="2" key="1">
    <citation type="journal article" date="2023" name="Mol. Phylogenet. Evol.">
        <title>Genome-scale phylogeny and comparative genomics of the fungal order Sordariales.</title>
        <authorList>
            <person name="Hensen N."/>
            <person name="Bonometti L."/>
            <person name="Westerberg I."/>
            <person name="Brannstrom I.O."/>
            <person name="Guillou S."/>
            <person name="Cros-Aarteil S."/>
            <person name="Calhoun S."/>
            <person name="Haridas S."/>
            <person name="Kuo A."/>
            <person name="Mondo S."/>
            <person name="Pangilinan J."/>
            <person name="Riley R."/>
            <person name="LaButti K."/>
            <person name="Andreopoulos B."/>
            <person name="Lipzen A."/>
            <person name="Chen C."/>
            <person name="Yan M."/>
            <person name="Daum C."/>
            <person name="Ng V."/>
            <person name="Clum A."/>
            <person name="Steindorff A."/>
            <person name="Ohm R.A."/>
            <person name="Martin F."/>
            <person name="Silar P."/>
            <person name="Natvig D.O."/>
            <person name="Lalanne C."/>
            <person name="Gautier V."/>
            <person name="Ament-Velasquez S.L."/>
            <person name="Kruys A."/>
            <person name="Hutchinson M.I."/>
            <person name="Powell A.J."/>
            <person name="Barry K."/>
            <person name="Miller A.N."/>
            <person name="Grigoriev I.V."/>
            <person name="Debuchy R."/>
            <person name="Gladieux P."/>
            <person name="Hiltunen Thoren M."/>
            <person name="Johannesson H."/>
        </authorList>
    </citation>
    <scope>NUCLEOTIDE SEQUENCE</scope>
    <source>
        <strain evidence="2">CBS 103.79</strain>
    </source>
</reference>
<reference evidence="2" key="2">
    <citation type="submission" date="2023-05" db="EMBL/GenBank/DDBJ databases">
        <authorList>
            <consortium name="Lawrence Berkeley National Laboratory"/>
            <person name="Steindorff A."/>
            <person name="Hensen N."/>
            <person name="Bonometti L."/>
            <person name="Westerberg I."/>
            <person name="Brannstrom I.O."/>
            <person name="Guillou S."/>
            <person name="Cros-Aarteil S."/>
            <person name="Calhoun S."/>
            <person name="Haridas S."/>
            <person name="Kuo A."/>
            <person name="Mondo S."/>
            <person name="Pangilinan J."/>
            <person name="Riley R."/>
            <person name="Labutti K."/>
            <person name="Andreopoulos B."/>
            <person name="Lipzen A."/>
            <person name="Chen C."/>
            <person name="Yanf M."/>
            <person name="Daum C."/>
            <person name="Ng V."/>
            <person name="Clum A."/>
            <person name="Ohm R."/>
            <person name="Martin F."/>
            <person name="Silar P."/>
            <person name="Natvig D."/>
            <person name="Lalanne C."/>
            <person name="Gautier V."/>
            <person name="Ament-Velasquez S.L."/>
            <person name="Kruys A."/>
            <person name="Hutchinson M.I."/>
            <person name="Powell A.J."/>
            <person name="Barry K."/>
            <person name="Miller A.N."/>
            <person name="Grigoriev I.V."/>
            <person name="Debuchy R."/>
            <person name="Gladieux P."/>
            <person name="Thoren M.H."/>
            <person name="Johannesson H."/>
        </authorList>
    </citation>
    <scope>NUCLEOTIDE SEQUENCE</scope>
    <source>
        <strain evidence="2">CBS 103.79</strain>
    </source>
</reference>
<dbReference type="PANTHER" id="PTHR37535">
    <property type="entry name" value="FLUG DOMAIN PROTEIN"/>
    <property type="match status" value="1"/>
</dbReference>
<dbReference type="Pfam" id="PF11917">
    <property type="entry name" value="DUF3435"/>
    <property type="match status" value="1"/>
</dbReference>
<organism evidence="2 3">
    <name type="scientific">Staphylotrichum tortipilum</name>
    <dbReference type="NCBI Taxonomy" id="2831512"/>
    <lineage>
        <taxon>Eukaryota</taxon>
        <taxon>Fungi</taxon>
        <taxon>Dikarya</taxon>
        <taxon>Ascomycota</taxon>
        <taxon>Pezizomycotina</taxon>
        <taxon>Sordariomycetes</taxon>
        <taxon>Sordariomycetidae</taxon>
        <taxon>Sordariales</taxon>
        <taxon>Chaetomiaceae</taxon>
        <taxon>Staphylotrichum</taxon>
    </lineage>
</organism>
<gene>
    <name evidence="2" type="ORF">C8A05DRAFT_17855</name>
</gene>
<name>A0AAN6MFU0_9PEZI</name>